<evidence type="ECO:0000313" key="4">
    <source>
        <dbReference type="Proteomes" id="UP000608923"/>
    </source>
</evidence>
<dbReference type="SMART" id="SM00422">
    <property type="entry name" value="HTH_MERR"/>
    <property type="match status" value="1"/>
</dbReference>
<name>A0A8H9IJ22_9BURK</name>
<keyword evidence="1" id="KW-0238">DNA-binding</keyword>
<comment type="caution">
    <text evidence="3">The sequence shown here is derived from an EMBL/GenBank/DDBJ whole genome shotgun (WGS) entry which is preliminary data.</text>
</comment>
<dbReference type="PANTHER" id="PTHR30204:SF97">
    <property type="entry name" value="MERR FAMILY REGULATORY PROTEIN"/>
    <property type="match status" value="1"/>
</dbReference>
<dbReference type="AlphaFoldDB" id="A0A8H9IJ22"/>
<evidence type="ECO:0000259" key="2">
    <source>
        <dbReference type="PROSITE" id="PS50937"/>
    </source>
</evidence>
<dbReference type="InterPro" id="IPR009061">
    <property type="entry name" value="DNA-bd_dom_put_sf"/>
</dbReference>
<dbReference type="GO" id="GO:0003700">
    <property type="term" value="F:DNA-binding transcription factor activity"/>
    <property type="evidence" value="ECO:0007669"/>
    <property type="project" value="InterPro"/>
</dbReference>
<organism evidence="3 4">
    <name type="scientific">Alcaligenes pakistanensis</name>
    <dbReference type="NCBI Taxonomy" id="1482717"/>
    <lineage>
        <taxon>Bacteria</taxon>
        <taxon>Pseudomonadati</taxon>
        <taxon>Pseudomonadota</taxon>
        <taxon>Betaproteobacteria</taxon>
        <taxon>Burkholderiales</taxon>
        <taxon>Alcaligenaceae</taxon>
        <taxon>Alcaligenes</taxon>
    </lineage>
</organism>
<dbReference type="CDD" id="cd04781">
    <property type="entry name" value="HTH_MerR-like_sg6"/>
    <property type="match status" value="1"/>
</dbReference>
<dbReference type="RefSeq" id="WP_189392833.1">
    <property type="nucleotide sequence ID" value="NZ_BMZN01000003.1"/>
</dbReference>
<dbReference type="GO" id="GO:0003677">
    <property type="term" value="F:DNA binding"/>
    <property type="evidence" value="ECO:0007669"/>
    <property type="project" value="UniProtKB-KW"/>
</dbReference>
<proteinExistence type="predicted"/>
<dbReference type="Pfam" id="PF13411">
    <property type="entry name" value="MerR_1"/>
    <property type="match status" value="1"/>
</dbReference>
<evidence type="ECO:0000256" key="1">
    <source>
        <dbReference type="ARBA" id="ARBA00023125"/>
    </source>
</evidence>
<dbReference type="PROSITE" id="PS50937">
    <property type="entry name" value="HTH_MERR_2"/>
    <property type="match status" value="1"/>
</dbReference>
<dbReference type="EMBL" id="BMZN01000003">
    <property type="protein sequence ID" value="GHC51632.1"/>
    <property type="molecule type" value="Genomic_DNA"/>
</dbReference>
<dbReference type="InterPro" id="IPR047057">
    <property type="entry name" value="MerR_fam"/>
</dbReference>
<dbReference type="Proteomes" id="UP000608923">
    <property type="component" value="Unassembled WGS sequence"/>
</dbReference>
<evidence type="ECO:0000313" key="3">
    <source>
        <dbReference type="EMBL" id="GHC51632.1"/>
    </source>
</evidence>
<sequence>MDISEVAKQTGLPSSTVRYYDNQGLISAVSAPGERRRFTPQVLDQLALIALGQAGGLSLEEIRAMLPPDGAPQVDRQLLLSKADQLDATIKRLRAMSDGLRHAAHCPATNHTQCPQFQRLLKAAANRVKKNKTSGSSETMARIAKAM</sequence>
<dbReference type="PANTHER" id="PTHR30204">
    <property type="entry name" value="REDOX-CYCLING DRUG-SENSING TRANSCRIPTIONAL ACTIVATOR SOXR"/>
    <property type="match status" value="1"/>
</dbReference>
<accession>A0A8H9IJ22</accession>
<protein>
    <recommendedName>
        <fullName evidence="2">HTH merR-type domain-containing protein</fullName>
    </recommendedName>
</protein>
<gene>
    <name evidence="3" type="ORF">GCM10010096_24670</name>
</gene>
<dbReference type="SUPFAM" id="SSF46955">
    <property type="entry name" value="Putative DNA-binding domain"/>
    <property type="match status" value="1"/>
</dbReference>
<dbReference type="Gene3D" id="1.10.1660.10">
    <property type="match status" value="1"/>
</dbReference>
<feature type="domain" description="HTH merR-type" evidence="2">
    <location>
        <begin position="1"/>
        <end position="68"/>
    </location>
</feature>
<dbReference type="InterPro" id="IPR000551">
    <property type="entry name" value="MerR-type_HTH_dom"/>
</dbReference>
<keyword evidence="4" id="KW-1185">Reference proteome</keyword>
<reference evidence="4" key="1">
    <citation type="journal article" date="2019" name="Int. J. Syst. Evol. Microbiol.">
        <title>The Global Catalogue of Microorganisms (GCM) 10K type strain sequencing project: providing services to taxonomists for standard genome sequencing and annotation.</title>
        <authorList>
            <consortium name="The Broad Institute Genomics Platform"/>
            <consortium name="The Broad Institute Genome Sequencing Center for Infectious Disease"/>
            <person name="Wu L."/>
            <person name="Ma J."/>
        </authorList>
    </citation>
    <scope>NUCLEOTIDE SEQUENCE [LARGE SCALE GENOMIC DNA]</scope>
    <source>
        <strain evidence="4">KCTC 42083</strain>
    </source>
</reference>